<reference evidence="1" key="1">
    <citation type="submission" date="2023-10" db="EMBL/GenBank/DDBJ databases">
        <title>Whole genome sequencing of actinobacterial strain Amycolatopsis sp. (BCA-696) identifies the underlying plant growth-promoting genes.</title>
        <authorList>
            <person name="Gandham P."/>
            <person name="Vadla N."/>
            <person name="Saji A."/>
            <person name="Srinivas V."/>
            <person name="Ruperao P."/>
            <person name="Selvanayagam S."/>
            <person name="Saxena R.K."/>
            <person name="Rathore A."/>
            <person name="Gopalakrishnan S."/>
            <person name="Thakur V."/>
        </authorList>
    </citation>
    <scope>NUCLEOTIDE SEQUENCE</scope>
    <source>
        <strain evidence="1">BCA-696</strain>
    </source>
</reference>
<keyword evidence="2" id="KW-1185">Reference proteome</keyword>
<protein>
    <submittedName>
        <fullName evidence="1">Uncharacterized protein</fullName>
    </submittedName>
</protein>
<organism evidence="1 2">
    <name type="scientific">Amycolatopsis coloradensis</name>
    <dbReference type="NCBI Taxonomy" id="76021"/>
    <lineage>
        <taxon>Bacteria</taxon>
        <taxon>Bacillati</taxon>
        <taxon>Actinomycetota</taxon>
        <taxon>Actinomycetes</taxon>
        <taxon>Pseudonocardiales</taxon>
        <taxon>Pseudonocardiaceae</taxon>
        <taxon>Amycolatopsis</taxon>
    </lineage>
</organism>
<evidence type="ECO:0000313" key="2">
    <source>
        <dbReference type="Proteomes" id="UP001456344"/>
    </source>
</evidence>
<dbReference type="EMBL" id="CP150484">
    <property type="protein sequence ID" value="WYW15289.1"/>
    <property type="molecule type" value="Genomic_DNA"/>
</dbReference>
<sequence length="64" mass="7156">MSMDEDEYGYCCDTCGYWHESDDDCPETFSDCPACKAEATVQTLRGPAPDDPDKAFCDLCDWEG</sequence>
<evidence type="ECO:0000313" key="1">
    <source>
        <dbReference type="EMBL" id="WYW15289.1"/>
    </source>
</evidence>
<accession>A0ACD5B7A8</accession>
<dbReference type="Proteomes" id="UP001456344">
    <property type="component" value="Chromosome"/>
</dbReference>
<gene>
    <name evidence="1" type="ORF">LCL61_06950</name>
</gene>
<proteinExistence type="predicted"/>
<name>A0ACD5B7A8_9PSEU</name>